<comment type="caution">
    <text evidence="1">The sequence shown here is derived from an EMBL/GenBank/DDBJ whole genome shotgun (WGS) entry which is preliminary data.</text>
</comment>
<evidence type="ECO:0008006" key="3">
    <source>
        <dbReference type="Google" id="ProtNLM"/>
    </source>
</evidence>
<protein>
    <recommendedName>
        <fullName evidence="3">Copia protein</fullName>
    </recommendedName>
</protein>
<sequence length="169" mass="20280">MSKCMLKAKSMSKEFWTKFVSYVIYLSNCSPIMNIKGQAPQESLWDIAYARVPNQEDLSIMIRVHGIGRKRETPEFFSYFEESVQEVVMSNEFLLDLLQFIKSHLLKGVQLWRKISKSLRRITLESYQFFLRIMKLRRMPNDRWKDIKKGLLLKKGYKQQHEVDYDDFH</sequence>
<evidence type="ECO:0000313" key="2">
    <source>
        <dbReference type="Proteomes" id="UP000257109"/>
    </source>
</evidence>
<name>A0A371F6Q0_MUCPR</name>
<evidence type="ECO:0000313" key="1">
    <source>
        <dbReference type="EMBL" id="RDX73971.1"/>
    </source>
</evidence>
<dbReference type="Proteomes" id="UP000257109">
    <property type="component" value="Unassembled WGS sequence"/>
</dbReference>
<keyword evidence="2" id="KW-1185">Reference proteome</keyword>
<dbReference type="EMBL" id="QJKJ01010338">
    <property type="protein sequence ID" value="RDX73971.1"/>
    <property type="molecule type" value="Genomic_DNA"/>
</dbReference>
<gene>
    <name evidence="1" type="ORF">CR513_46338</name>
</gene>
<feature type="non-terminal residue" evidence="1">
    <location>
        <position position="1"/>
    </location>
</feature>
<organism evidence="1 2">
    <name type="scientific">Mucuna pruriens</name>
    <name type="common">Velvet bean</name>
    <name type="synonym">Dolichos pruriens</name>
    <dbReference type="NCBI Taxonomy" id="157652"/>
    <lineage>
        <taxon>Eukaryota</taxon>
        <taxon>Viridiplantae</taxon>
        <taxon>Streptophyta</taxon>
        <taxon>Embryophyta</taxon>
        <taxon>Tracheophyta</taxon>
        <taxon>Spermatophyta</taxon>
        <taxon>Magnoliopsida</taxon>
        <taxon>eudicotyledons</taxon>
        <taxon>Gunneridae</taxon>
        <taxon>Pentapetalae</taxon>
        <taxon>rosids</taxon>
        <taxon>fabids</taxon>
        <taxon>Fabales</taxon>
        <taxon>Fabaceae</taxon>
        <taxon>Papilionoideae</taxon>
        <taxon>50 kb inversion clade</taxon>
        <taxon>NPAAA clade</taxon>
        <taxon>indigoferoid/millettioid clade</taxon>
        <taxon>Phaseoleae</taxon>
        <taxon>Mucuna</taxon>
    </lineage>
</organism>
<accession>A0A371F6Q0</accession>
<reference evidence="1" key="1">
    <citation type="submission" date="2018-05" db="EMBL/GenBank/DDBJ databases">
        <title>Draft genome of Mucuna pruriens seed.</title>
        <authorList>
            <person name="Nnadi N.E."/>
            <person name="Vos R."/>
            <person name="Hasami M.H."/>
            <person name="Devisetty U.K."/>
            <person name="Aguiy J.C."/>
        </authorList>
    </citation>
    <scope>NUCLEOTIDE SEQUENCE [LARGE SCALE GENOMIC DNA]</scope>
    <source>
        <strain evidence="1">JCA_2017</strain>
    </source>
</reference>
<proteinExistence type="predicted"/>
<dbReference type="AlphaFoldDB" id="A0A371F6Q0"/>